<proteinExistence type="predicted"/>
<keyword evidence="4" id="KW-1185">Reference proteome</keyword>
<feature type="transmembrane region" description="Helical" evidence="2">
    <location>
        <begin position="282"/>
        <end position="306"/>
    </location>
</feature>
<evidence type="ECO:0000256" key="2">
    <source>
        <dbReference type="SAM" id="Phobius"/>
    </source>
</evidence>
<reference evidence="3" key="1">
    <citation type="submission" date="2023-01" db="EMBL/GenBank/DDBJ databases">
        <authorList>
            <person name="Piombo E."/>
        </authorList>
    </citation>
    <scope>NUCLEOTIDE SEQUENCE</scope>
</reference>
<dbReference type="Proteomes" id="UP001160390">
    <property type="component" value="Unassembled WGS sequence"/>
</dbReference>
<dbReference type="EMBL" id="CABFNP030001353">
    <property type="protein sequence ID" value="CAI6100953.1"/>
    <property type="molecule type" value="Genomic_DNA"/>
</dbReference>
<keyword evidence="2" id="KW-1133">Transmembrane helix</keyword>
<comment type="caution">
    <text evidence="3">The sequence shown here is derived from an EMBL/GenBank/DDBJ whole genome shotgun (WGS) entry which is preliminary data.</text>
</comment>
<keyword evidence="2" id="KW-0812">Transmembrane</keyword>
<feature type="region of interest" description="Disordered" evidence="1">
    <location>
        <begin position="54"/>
        <end position="97"/>
    </location>
</feature>
<evidence type="ECO:0000256" key="1">
    <source>
        <dbReference type="SAM" id="MobiDB-lite"/>
    </source>
</evidence>
<evidence type="ECO:0008006" key="5">
    <source>
        <dbReference type="Google" id="ProtNLM"/>
    </source>
</evidence>
<sequence>MAGWFPSPLSVGQCPSYSSTVSIHWQTPAYPLADQCLSPGRLVLVQRQPEASIEQIPRAFSPTSLTPDELDQNDGDEGNAPVRPTPTATHESVSRNEAGRRALGSHGPVYQTYYEYGNHRPQNKASKFGIPLISLTPNAQHGVPNHGGQPYQHDWGYNERENAPHLEPNTHTSLHGKDVISSSLMFSFPVPAIAMGWGFVEVMAFNFVLKGRPGPGVLNGILPLGQLGLSLVLALACLVVAYLQWTSISKIDCRCNRTPSTTLIYMNWQDLCQSQWPGKKPYAMAIAIINIVTAFVYAVLFVAACMDTIYGKEEEE</sequence>
<accession>A0AA35QF62</accession>
<feature type="transmembrane region" description="Helical" evidence="2">
    <location>
        <begin position="221"/>
        <end position="243"/>
    </location>
</feature>
<dbReference type="AlphaFoldDB" id="A0AA35QF62"/>
<evidence type="ECO:0000313" key="4">
    <source>
        <dbReference type="Proteomes" id="UP001160390"/>
    </source>
</evidence>
<evidence type="ECO:0000313" key="3">
    <source>
        <dbReference type="EMBL" id="CAI6100953.1"/>
    </source>
</evidence>
<organism evidence="3 4">
    <name type="scientific">Clonostachys chloroleuca</name>
    <dbReference type="NCBI Taxonomy" id="1926264"/>
    <lineage>
        <taxon>Eukaryota</taxon>
        <taxon>Fungi</taxon>
        <taxon>Dikarya</taxon>
        <taxon>Ascomycota</taxon>
        <taxon>Pezizomycotina</taxon>
        <taxon>Sordariomycetes</taxon>
        <taxon>Hypocreomycetidae</taxon>
        <taxon>Hypocreales</taxon>
        <taxon>Bionectriaceae</taxon>
        <taxon>Clonostachys</taxon>
    </lineage>
</organism>
<feature type="transmembrane region" description="Helical" evidence="2">
    <location>
        <begin position="188"/>
        <end position="209"/>
    </location>
</feature>
<gene>
    <name evidence="3" type="ORF">CCHLO57077_00006996</name>
</gene>
<keyword evidence="2" id="KW-0472">Membrane</keyword>
<name>A0AA35QF62_9HYPO</name>
<protein>
    <recommendedName>
        <fullName evidence="5">MARVEL domain-containing protein</fullName>
    </recommendedName>
</protein>
<feature type="compositionally biased region" description="Acidic residues" evidence="1">
    <location>
        <begin position="68"/>
        <end position="77"/>
    </location>
</feature>